<organism evidence="1">
    <name type="scientific">Collimonas fungivorans</name>
    <dbReference type="NCBI Taxonomy" id="158899"/>
    <lineage>
        <taxon>Bacteria</taxon>
        <taxon>Pseudomonadati</taxon>
        <taxon>Pseudomonadota</taxon>
        <taxon>Betaproteobacteria</taxon>
        <taxon>Burkholderiales</taxon>
        <taxon>Oxalobacteraceae</taxon>
        <taxon>Collimonas</taxon>
    </lineage>
</organism>
<reference evidence="1 2" key="1">
    <citation type="submission" date="2015-11" db="EMBL/GenBank/DDBJ databases">
        <title>Exploring the genomic traits of fungus-feeding bacterial genus Collimonas.</title>
        <authorList>
            <person name="Song C."/>
            <person name="Schmidt R."/>
            <person name="de Jager V."/>
            <person name="Krzyzanowska D."/>
            <person name="Jongedijk E."/>
            <person name="Cankar K."/>
            <person name="Beekwilder J."/>
            <person name="van Veen A."/>
            <person name="de Boer W."/>
            <person name="van Veen J.A."/>
            <person name="Garbeva P."/>
        </authorList>
    </citation>
    <scope>NUCLEOTIDE SEQUENCE [LARGE SCALE GENOMIC DNA]</scope>
    <source>
        <strain evidence="1 2">Ter6</strain>
    </source>
</reference>
<name>A0A127P7T7_9BURK</name>
<protein>
    <submittedName>
        <fullName evidence="1">Uncharacterized protein</fullName>
    </submittedName>
</protein>
<dbReference type="AlphaFoldDB" id="A0A127P7T7"/>
<gene>
    <name evidence="1" type="ORF">CFter6_1176</name>
</gene>
<accession>A0A127P7T7</accession>
<dbReference type="Proteomes" id="UP000072421">
    <property type="component" value="Chromosome"/>
</dbReference>
<evidence type="ECO:0000313" key="2">
    <source>
        <dbReference type="Proteomes" id="UP000072421"/>
    </source>
</evidence>
<sequence length="39" mass="4622">MFPPEGLYKVSESNFRCPRSGTCKRYNRTKSSYRLFPAF</sequence>
<evidence type="ECO:0000313" key="1">
    <source>
        <dbReference type="EMBL" id="AMO93890.1"/>
    </source>
</evidence>
<proteinExistence type="predicted"/>
<dbReference type="EMBL" id="CP013232">
    <property type="protein sequence ID" value="AMO93890.1"/>
    <property type="molecule type" value="Genomic_DNA"/>
</dbReference>
<dbReference type="PATRIC" id="fig|158899.10.peg.1189"/>